<gene>
    <name evidence="9" type="ordered locus">Hbal_2473</name>
</gene>
<dbReference type="PANTHER" id="PTHR43570">
    <property type="entry name" value="ALDEHYDE DEHYDROGENASE"/>
    <property type="match status" value="1"/>
</dbReference>
<sequence length="482" mass="52880">MVEQIDLSKLKGVEWLNGALELQKCAFRKNGPPDASLRIDRLKRLLAALEQNSHRIEEAMMSDFGFRSAHQSYFVEVVTTAKPIREAIKNVRKWMRPEKRKIEIAFAIAGGRAEIHYQPLGVVGCVSPWNFPFNLAFSPLASIFAAGNSAMLKPSSSTPACAELMAEIISESFDAEEVVVAPNADEFAAAFTRLPFDHLIYTGGGEVAKQIAASAANNLMPLTLELGGKSPVLIGRRANIKLAANRIMFGKFLNAGQICLAPDYLLVPESGLDEIVAALKAAIVKMAPKENGTKDYVSIINKNHKDRLLSYLAEANDQGVQTVSIDWLGGDVGEGENFVAPTLIIDPPDDLLVMQEEIFGPLLPIKTYKSFEEAISFINDRPNPLALYYFGDDRNERGIVMSRTQSGGVTINDVIMHYTMDDLPFGGVGASGMGSYHGVHGFKQFSHARSVYKQSGLDIGGMLRPPYDEKFRKIAKFLLKHG</sequence>
<name>C6XNX0_HIRBI</name>
<dbReference type="InterPro" id="IPR012394">
    <property type="entry name" value="Aldehyde_DH_NAD(P)"/>
</dbReference>
<dbReference type="GO" id="GO:0006081">
    <property type="term" value="P:aldehyde metabolic process"/>
    <property type="evidence" value="ECO:0007669"/>
    <property type="project" value="InterPro"/>
</dbReference>
<dbReference type="InterPro" id="IPR029510">
    <property type="entry name" value="Ald_DH_CS_GLU"/>
</dbReference>
<evidence type="ECO:0000256" key="1">
    <source>
        <dbReference type="ARBA" id="ARBA00009986"/>
    </source>
</evidence>
<evidence type="ECO:0000256" key="6">
    <source>
        <dbReference type="PROSITE-ProRule" id="PRU10007"/>
    </source>
</evidence>
<feature type="domain" description="Aldehyde dehydrogenase" evidence="8">
    <location>
        <begin position="33"/>
        <end position="451"/>
    </location>
</feature>
<dbReference type="PROSITE" id="PS00687">
    <property type="entry name" value="ALDEHYDE_DEHYDR_GLU"/>
    <property type="match status" value="1"/>
</dbReference>
<dbReference type="PANTHER" id="PTHR43570:SF20">
    <property type="entry name" value="ALDEHYDE DEHYDROGENASE ALDX-RELATED"/>
    <property type="match status" value="1"/>
</dbReference>
<dbReference type="AlphaFoldDB" id="C6XNX0"/>
<dbReference type="KEGG" id="hba:Hbal_2473"/>
<dbReference type="eggNOG" id="COG1012">
    <property type="taxonomic scope" value="Bacteria"/>
</dbReference>
<dbReference type="InterPro" id="IPR015590">
    <property type="entry name" value="Aldehyde_DH_dom"/>
</dbReference>
<dbReference type="PROSITE" id="PS00070">
    <property type="entry name" value="ALDEHYDE_DEHYDR_CYS"/>
    <property type="match status" value="1"/>
</dbReference>
<dbReference type="Gene3D" id="3.40.605.10">
    <property type="entry name" value="Aldehyde Dehydrogenase, Chain A, domain 1"/>
    <property type="match status" value="1"/>
</dbReference>
<evidence type="ECO:0000256" key="7">
    <source>
        <dbReference type="RuleBase" id="RU003345"/>
    </source>
</evidence>
<dbReference type="InterPro" id="IPR016161">
    <property type="entry name" value="Ald_DH/histidinol_DH"/>
</dbReference>
<evidence type="ECO:0000313" key="10">
    <source>
        <dbReference type="Proteomes" id="UP000002745"/>
    </source>
</evidence>
<dbReference type="PIRSF" id="PIRSF036492">
    <property type="entry name" value="ALDH"/>
    <property type="match status" value="1"/>
</dbReference>
<protein>
    <recommendedName>
        <fullName evidence="4">Aldehyde dehydrogenase</fullName>
    </recommendedName>
</protein>
<evidence type="ECO:0000313" key="9">
    <source>
        <dbReference type="EMBL" id="ACT60150.1"/>
    </source>
</evidence>
<evidence type="ECO:0000259" key="8">
    <source>
        <dbReference type="Pfam" id="PF00171"/>
    </source>
</evidence>
<dbReference type="InterPro" id="IPR016163">
    <property type="entry name" value="Ald_DH_C"/>
</dbReference>
<proteinExistence type="inferred from homology"/>
<accession>C6XNX0</accession>
<reference evidence="10" key="1">
    <citation type="journal article" date="2011" name="J. Bacteriol.">
        <title>Genome sequences of eight morphologically diverse alphaproteobacteria.</title>
        <authorList>
            <consortium name="US DOE Joint Genome Institute"/>
            <person name="Brown P.J."/>
            <person name="Kysela D.T."/>
            <person name="Buechlein A."/>
            <person name="Hemmerich C."/>
            <person name="Brun Y.V."/>
        </authorList>
    </citation>
    <scope>NUCLEOTIDE SEQUENCE [LARGE SCALE GENOMIC DNA]</scope>
    <source>
        <strain evidence="10">ATCC 49814 / DSM 5838 / IFAM 1418</strain>
    </source>
</reference>
<dbReference type="GO" id="GO:0005737">
    <property type="term" value="C:cytoplasm"/>
    <property type="evidence" value="ECO:0007669"/>
    <property type="project" value="TreeGrafter"/>
</dbReference>
<feature type="active site" evidence="5 6">
    <location>
        <position position="225"/>
    </location>
</feature>
<dbReference type="InterPro" id="IPR016162">
    <property type="entry name" value="Ald_DH_N"/>
</dbReference>
<keyword evidence="10" id="KW-1185">Reference proteome</keyword>
<dbReference type="CDD" id="cd07133">
    <property type="entry name" value="ALDH_CALDH_CalB"/>
    <property type="match status" value="1"/>
</dbReference>
<evidence type="ECO:0000256" key="2">
    <source>
        <dbReference type="ARBA" id="ARBA00023002"/>
    </source>
</evidence>
<keyword evidence="2 4" id="KW-0560">Oxidoreductase</keyword>
<dbReference type="STRING" id="582402.Hbal_2473"/>
<dbReference type="Pfam" id="PF00171">
    <property type="entry name" value="Aldedh"/>
    <property type="match status" value="1"/>
</dbReference>
<dbReference type="InterPro" id="IPR016160">
    <property type="entry name" value="Ald_DH_CS_CYS"/>
</dbReference>
<dbReference type="Proteomes" id="UP000002745">
    <property type="component" value="Chromosome"/>
</dbReference>
<evidence type="ECO:0000256" key="4">
    <source>
        <dbReference type="PIRNR" id="PIRNR036492"/>
    </source>
</evidence>
<comment type="similarity">
    <text evidence="1 4 7">Belongs to the aldehyde dehydrogenase family.</text>
</comment>
<organism evidence="9 10">
    <name type="scientific">Hirschia baltica (strain ATCC 49814 / DSM 5838 / IFAM 1418)</name>
    <dbReference type="NCBI Taxonomy" id="582402"/>
    <lineage>
        <taxon>Bacteria</taxon>
        <taxon>Pseudomonadati</taxon>
        <taxon>Pseudomonadota</taxon>
        <taxon>Alphaproteobacteria</taxon>
        <taxon>Hyphomonadales</taxon>
        <taxon>Hyphomonadaceae</taxon>
        <taxon>Hirschia</taxon>
    </lineage>
</organism>
<evidence type="ECO:0000256" key="5">
    <source>
        <dbReference type="PIRSR" id="PIRSR036492-1"/>
    </source>
</evidence>
<dbReference type="Gene3D" id="3.40.309.10">
    <property type="entry name" value="Aldehyde Dehydrogenase, Chain A, domain 2"/>
    <property type="match status" value="1"/>
</dbReference>
<dbReference type="OrthoDB" id="7168186at2"/>
<dbReference type="EMBL" id="CP001678">
    <property type="protein sequence ID" value="ACT60150.1"/>
    <property type="molecule type" value="Genomic_DNA"/>
</dbReference>
<keyword evidence="3" id="KW-0520">NAD</keyword>
<dbReference type="SUPFAM" id="SSF53720">
    <property type="entry name" value="ALDH-like"/>
    <property type="match status" value="1"/>
</dbReference>
<dbReference type="FunFam" id="3.40.309.10:FF:000003">
    <property type="entry name" value="Aldehyde dehydrogenase"/>
    <property type="match status" value="1"/>
</dbReference>
<dbReference type="HOGENOM" id="CLU_005391_3_6_5"/>
<dbReference type="RefSeq" id="WP_015828300.1">
    <property type="nucleotide sequence ID" value="NC_012982.1"/>
</dbReference>
<evidence type="ECO:0000256" key="3">
    <source>
        <dbReference type="ARBA" id="ARBA00023027"/>
    </source>
</evidence>
<dbReference type="GO" id="GO:0004029">
    <property type="term" value="F:aldehyde dehydrogenase (NAD+) activity"/>
    <property type="evidence" value="ECO:0007669"/>
    <property type="project" value="TreeGrafter"/>
</dbReference>
<feature type="active site" evidence="5">
    <location>
        <position position="259"/>
    </location>
</feature>